<reference evidence="1 2" key="1">
    <citation type="journal article" date="2013" name="Genome Announc.">
        <title>Draft Genome Sequence for Caulobacter sp. Strain OR37, a Bacterium Tolerant to Heavy Metals.</title>
        <authorList>
            <person name="Utturkar S.M."/>
            <person name="Bollmann A."/>
            <person name="Brzoska R.M."/>
            <person name="Klingeman D.M."/>
            <person name="Epstein S.E."/>
            <person name="Palumbo A.V."/>
            <person name="Brown S.D."/>
        </authorList>
    </citation>
    <scope>NUCLEOTIDE SEQUENCE [LARGE SCALE GENOMIC DNA]</scope>
    <source>
        <strain evidence="1 2">OR37</strain>
    </source>
</reference>
<evidence type="ECO:0000313" key="1">
    <source>
        <dbReference type="EMBL" id="ENZ81077.1"/>
    </source>
</evidence>
<dbReference type="PATRIC" id="fig|1292034.3.peg.3060"/>
<proteinExistence type="predicted"/>
<name>R0EIT2_CAUVI</name>
<organism evidence="1 2">
    <name type="scientific">Caulobacter vibrioides OR37</name>
    <dbReference type="NCBI Taxonomy" id="1292034"/>
    <lineage>
        <taxon>Bacteria</taxon>
        <taxon>Pseudomonadati</taxon>
        <taxon>Pseudomonadota</taxon>
        <taxon>Alphaproteobacteria</taxon>
        <taxon>Caulobacterales</taxon>
        <taxon>Caulobacteraceae</taxon>
        <taxon>Caulobacter</taxon>
    </lineage>
</organism>
<comment type="caution">
    <text evidence="1">The sequence shown here is derived from an EMBL/GenBank/DDBJ whole genome shotgun (WGS) entry which is preliminary data.</text>
</comment>
<dbReference type="Proteomes" id="UP000013063">
    <property type="component" value="Unassembled WGS sequence"/>
</dbReference>
<gene>
    <name evidence="1" type="ORF">OR37_03080</name>
</gene>
<sequence length="75" mass="8567">MNMVLVDQEQVLVIRKALPAVTKVWLQEVLGVSETTWRSLRDGRPIRQSTYNRLLARLETTRAGPSPRRSSHSPL</sequence>
<dbReference type="OrthoDB" id="7190399at2"/>
<protein>
    <submittedName>
        <fullName evidence="1">Uncharacterized protein</fullName>
    </submittedName>
</protein>
<dbReference type="AlphaFoldDB" id="R0EIT2"/>
<dbReference type="EMBL" id="APMP01000022">
    <property type="protein sequence ID" value="ENZ81077.1"/>
    <property type="molecule type" value="Genomic_DNA"/>
</dbReference>
<dbReference type="RefSeq" id="WP_004621732.1">
    <property type="nucleotide sequence ID" value="NZ_APMP01000022.1"/>
</dbReference>
<accession>R0EIT2</accession>
<evidence type="ECO:0000313" key="2">
    <source>
        <dbReference type="Proteomes" id="UP000013063"/>
    </source>
</evidence>
<keyword evidence="2" id="KW-1185">Reference proteome</keyword>